<dbReference type="Proteomes" id="UP000643403">
    <property type="component" value="Unassembled WGS sequence"/>
</dbReference>
<evidence type="ECO:0000256" key="1">
    <source>
        <dbReference type="ARBA" id="ARBA00004571"/>
    </source>
</evidence>
<gene>
    <name evidence="10" type="primary">oar</name>
    <name evidence="10" type="ORF">GCM10008101_05710</name>
</gene>
<dbReference type="PANTHER" id="PTHR30069">
    <property type="entry name" value="TONB-DEPENDENT OUTER MEMBRANE RECEPTOR"/>
    <property type="match status" value="1"/>
</dbReference>
<dbReference type="Pfam" id="PF13620">
    <property type="entry name" value="CarboxypepD_reg"/>
    <property type="match status" value="1"/>
</dbReference>
<keyword evidence="3 7" id="KW-1134">Transmembrane beta strand</keyword>
<name>A0ABQ3BRA5_9GAMM</name>
<evidence type="ECO:0000256" key="6">
    <source>
        <dbReference type="ARBA" id="ARBA00023237"/>
    </source>
</evidence>
<dbReference type="SUPFAM" id="SSF56935">
    <property type="entry name" value="Porins"/>
    <property type="match status" value="1"/>
</dbReference>
<dbReference type="Gene3D" id="2.60.40.1120">
    <property type="entry name" value="Carboxypeptidase-like, regulatory domain"/>
    <property type="match status" value="1"/>
</dbReference>
<dbReference type="PANTHER" id="PTHR30069:SF46">
    <property type="entry name" value="OAR PROTEIN"/>
    <property type="match status" value="1"/>
</dbReference>
<comment type="caution">
    <text evidence="10">The sequence shown here is derived from an EMBL/GenBank/DDBJ whole genome shotgun (WGS) entry which is preliminary data.</text>
</comment>
<comment type="similarity">
    <text evidence="7">Belongs to the TonB-dependent receptor family.</text>
</comment>
<dbReference type="InterPro" id="IPR057601">
    <property type="entry name" value="Oar-like_b-barrel"/>
</dbReference>
<keyword evidence="8" id="KW-0732">Signal</keyword>
<dbReference type="Gene3D" id="2.170.130.10">
    <property type="entry name" value="TonB-dependent receptor, plug domain"/>
    <property type="match status" value="1"/>
</dbReference>
<protein>
    <submittedName>
        <fullName evidence="10">Oar protein</fullName>
    </submittedName>
</protein>
<dbReference type="InterPro" id="IPR037066">
    <property type="entry name" value="Plug_dom_sf"/>
</dbReference>
<evidence type="ECO:0000259" key="9">
    <source>
        <dbReference type="Pfam" id="PF25183"/>
    </source>
</evidence>
<evidence type="ECO:0000313" key="11">
    <source>
        <dbReference type="Proteomes" id="UP000643403"/>
    </source>
</evidence>
<accession>A0ABQ3BRA5</accession>
<dbReference type="InterPro" id="IPR013784">
    <property type="entry name" value="Carb-bd-like_fold"/>
</dbReference>
<evidence type="ECO:0000256" key="4">
    <source>
        <dbReference type="ARBA" id="ARBA00022692"/>
    </source>
</evidence>
<evidence type="ECO:0000256" key="7">
    <source>
        <dbReference type="PROSITE-ProRule" id="PRU01360"/>
    </source>
</evidence>
<evidence type="ECO:0000256" key="5">
    <source>
        <dbReference type="ARBA" id="ARBA00023136"/>
    </source>
</evidence>
<feature type="signal peptide" evidence="8">
    <location>
        <begin position="1"/>
        <end position="24"/>
    </location>
</feature>
<sequence length="996" mass="108245">MQQVFRRSALTVALGMCFTGPVLAQSASGNVFGQAAAGSTVVVENPATGFRREVAVPADGAFRIPALQPGNYRVTVRDASGGTRVRDVVVNAGVGTSIDFAAPAGGGDVTADSNSLDTVRVRGVRAVNPIDVSSVESTTILTSEQIARIPVPRDTTAVALLAPGTVRGDAAFGNLASFGGSSVAENQYYVNGFNITNSFRGLNFSQVPFEAIAEQQVKTGGYGAEFGRSLGGVINQVTKRGTNEFHAGGNVFYTPSSLSAHPRDIYQTNGVLRSDNSTEEESSATASVWASGALVQDKLFAYGLIQYNKTSEDVSNNEIVGGGTSESAKWPTYLVKLDWNINDSNLLEFTSFNDKREREIDSYTEAGTYIGTNFLEEGGQNHILRYTGYFTDNFTLSALYGHGTFSRAQHLRTATGADVSYGGNLAVPATGCPIITDARPKYRQDLTGKYVSTCNITGGAIERGDAEDTRDQFRVDADWQLGDHQIRFGLDVDNYESVAGTSNEGGRVWRYAVVDPNGTPNSGDEFDIVREQIVNQGTTVKVKQHAYYVQDSWKITDNFIAQIGLRWDTFENLNGFDETYVKVKNQFGPRLGFSWDVNGDSTFKVYGNAGRYALPLTPSVAVRGASASLFTRQQFTFTGVDPVTGAPLGIVPRTGSTGRLQYVNGEFGEPKNPATIASSNLEPMYQDEFILGFQKALNEHFNVGARGIYRNLKTAIDDNCDYAAILEAAGFDENFERDGRAAVLPGGGFPYCRMFNPGADAIFLTDFFDDGVLESTTVPGSRLAPKAKRTYKALELFTDVTYDKFFLQASYTWAQSKGNTEGGVKSDIGQRDTSVTQDFDYYELTVDTYGFLPNDRRHSLKVFGNYEFSDEWSMGANLLVQSGRPLNCLGTLTLPSGALHPYGAAFMRCDNKPVPRGTAGRLPWTTNVDLNIAYRPAFAKGLQFKVDVFNLLNSQKVTSVSEIAEDGSTGADLETYLMPASFQAPRSVRFMVQYDF</sequence>
<keyword evidence="2 7" id="KW-0813">Transport</keyword>
<dbReference type="InterPro" id="IPR039426">
    <property type="entry name" value="TonB-dep_rcpt-like"/>
</dbReference>
<evidence type="ECO:0000256" key="8">
    <source>
        <dbReference type="SAM" id="SignalP"/>
    </source>
</evidence>
<dbReference type="Gene3D" id="2.40.170.20">
    <property type="entry name" value="TonB-dependent receptor, beta-barrel domain"/>
    <property type="match status" value="1"/>
</dbReference>
<keyword evidence="6 7" id="KW-0998">Cell outer membrane</keyword>
<keyword evidence="11" id="KW-1185">Reference proteome</keyword>
<dbReference type="PROSITE" id="PS52016">
    <property type="entry name" value="TONB_DEPENDENT_REC_3"/>
    <property type="match status" value="1"/>
</dbReference>
<keyword evidence="4 7" id="KW-0812">Transmembrane</keyword>
<dbReference type="InterPro" id="IPR036942">
    <property type="entry name" value="Beta-barrel_TonB_sf"/>
</dbReference>
<dbReference type="SUPFAM" id="SSF49452">
    <property type="entry name" value="Starch-binding domain-like"/>
    <property type="match status" value="1"/>
</dbReference>
<feature type="domain" description="TonB-dependent transporter Oar-like beta-barrel" evidence="9">
    <location>
        <begin position="312"/>
        <end position="572"/>
    </location>
</feature>
<feature type="chain" id="PRO_5047442657" evidence="8">
    <location>
        <begin position="25"/>
        <end position="996"/>
    </location>
</feature>
<evidence type="ECO:0000256" key="2">
    <source>
        <dbReference type="ARBA" id="ARBA00022448"/>
    </source>
</evidence>
<organism evidence="10 11">
    <name type="scientific">Cognatilysobacter xinjiangensis</name>
    <dbReference type="NCBI Taxonomy" id="546892"/>
    <lineage>
        <taxon>Bacteria</taxon>
        <taxon>Pseudomonadati</taxon>
        <taxon>Pseudomonadota</taxon>
        <taxon>Gammaproteobacteria</taxon>
        <taxon>Lysobacterales</taxon>
        <taxon>Lysobacteraceae</taxon>
        <taxon>Cognatilysobacter</taxon>
    </lineage>
</organism>
<reference evidence="11" key="1">
    <citation type="journal article" date="2019" name="Int. J. Syst. Evol. Microbiol.">
        <title>The Global Catalogue of Microorganisms (GCM) 10K type strain sequencing project: providing services to taxonomists for standard genome sequencing and annotation.</title>
        <authorList>
            <consortium name="The Broad Institute Genomics Platform"/>
            <consortium name="The Broad Institute Genome Sequencing Center for Infectious Disease"/>
            <person name="Wu L."/>
            <person name="Ma J."/>
        </authorList>
    </citation>
    <scope>NUCLEOTIDE SEQUENCE [LARGE SCALE GENOMIC DNA]</scope>
    <source>
        <strain evidence="11">KCTC 22558</strain>
    </source>
</reference>
<dbReference type="EMBL" id="BMXY01000001">
    <property type="protein sequence ID" value="GGZ55157.1"/>
    <property type="molecule type" value="Genomic_DNA"/>
</dbReference>
<dbReference type="Pfam" id="PF25183">
    <property type="entry name" value="OMP_b-brl_4"/>
    <property type="match status" value="1"/>
</dbReference>
<proteinExistence type="inferred from homology"/>
<evidence type="ECO:0000313" key="10">
    <source>
        <dbReference type="EMBL" id="GGZ55157.1"/>
    </source>
</evidence>
<comment type="subcellular location">
    <subcellularLocation>
        <location evidence="1 7">Cell outer membrane</location>
        <topology evidence="1 7">Multi-pass membrane protein</topology>
    </subcellularLocation>
</comment>
<evidence type="ECO:0000256" key="3">
    <source>
        <dbReference type="ARBA" id="ARBA00022452"/>
    </source>
</evidence>
<keyword evidence="5 7" id="KW-0472">Membrane</keyword>